<dbReference type="GeneID" id="37027295"/>
<feature type="compositionally biased region" description="Basic and acidic residues" evidence="7">
    <location>
        <begin position="575"/>
        <end position="599"/>
    </location>
</feature>
<feature type="transmembrane region" description="Helical" evidence="8">
    <location>
        <begin position="479"/>
        <end position="497"/>
    </location>
</feature>
<dbReference type="PRINTS" id="PR01036">
    <property type="entry name" value="TCRTETB"/>
</dbReference>
<proteinExistence type="inferred from homology"/>
<feature type="transmembrane region" description="Helical" evidence="8">
    <location>
        <begin position="114"/>
        <end position="134"/>
    </location>
</feature>
<dbReference type="PANTHER" id="PTHR23501:SF189">
    <property type="entry name" value="DRUG TRANSPORTER, PUTATIVE (AFU_ORTHOLOGUE AFUA_4G03920)-RELATED"/>
    <property type="match status" value="1"/>
</dbReference>
<feature type="transmembrane region" description="Helical" evidence="8">
    <location>
        <begin position="146"/>
        <end position="165"/>
    </location>
</feature>
<protein>
    <submittedName>
        <fullName evidence="10">MFS general substrate transporter</fullName>
    </submittedName>
</protein>
<keyword evidence="3" id="KW-0813">Transport</keyword>
<reference evidence="10 11" key="1">
    <citation type="journal article" date="2018" name="Mol. Biol. Evol.">
        <title>Broad Genomic Sampling Reveals a Smut Pathogenic Ancestry of the Fungal Clade Ustilaginomycotina.</title>
        <authorList>
            <person name="Kijpornyongpan T."/>
            <person name="Mondo S.J."/>
            <person name="Barry K."/>
            <person name="Sandor L."/>
            <person name="Lee J."/>
            <person name="Lipzen A."/>
            <person name="Pangilinan J."/>
            <person name="LaButti K."/>
            <person name="Hainaut M."/>
            <person name="Henrissat B."/>
            <person name="Grigoriev I.V."/>
            <person name="Spatafora J.W."/>
            <person name="Aime M.C."/>
        </authorList>
    </citation>
    <scope>NUCLEOTIDE SEQUENCE [LARGE SCALE GENOMIC DNA]</scope>
    <source>
        <strain evidence="10 11">MCA 5214</strain>
    </source>
</reference>
<evidence type="ECO:0000256" key="2">
    <source>
        <dbReference type="ARBA" id="ARBA00008335"/>
    </source>
</evidence>
<accession>A0A316V2D3</accession>
<comment type="subcellular location">
    <subcellularLocation>
        <location evidence="1">Endomembrane system</location>
        <topology evidence="1">Multi-pass membrane protein</topology>
    </subcellularLocation>
</comment>
<dbReference type="Pfam" id="PF07690">
    <property type="entry name" value="MFS_1"/>
    <property type="match status" value="1"/>
</dbReference>
<evidence type="ECO:0000256" key="6">
    <source>
        <dbReference type="ARBA" id="ARBA00023136"/>
    </source>
</evidence>
<dbReference type="GO" id="GO:0012505">
    <property type="term" value="C:endomembrane system"/>
    <property type="evidence" value="ECO:0007669"/>
    <property type="project" value="UniProtKB-SubCell"/>
</dbReference>
<keyword evidence="6 8" id="KW-0472">Membrane</keyword>
<evidence type="ECO:0000313" key="10">
    <source>
        <dbReference type="EMBL" id="PWN29585.1"/>
    </source>
</evidence>
<feature type="transmembrane region" description="Helical" evidence="8">
    <location>
        <begin position="548"/>
        <end position="568"/>
    </location>
</feature>
<feature type="transmembrane region" description="Helical" evidence="8">
    <location>
        <begin position="340"/>
        <end position="357"/>
    </location>
</feature>
<dbReference type="Proteomes" id="UP000245884">
    <property type="component" value="Unassembled WGS sequence"/>
</dbReference>
<dbReference type="OrthoDB" id="10021397at2759"/>
<feature type="transmembrane region" description="Helical" evidence="8">
    <location>
        <begin position="439"/>
        <end position="458"/>
    </location>
</feature>
<evidence type="ECO:0000256" key="7">
    <source>
        <dbReference type="SAM" id="MobiDB-lite"/>
    </source>
</evidence>
<dbReference type="GO" id="GO:0022857">
    <property type="term" value="F:transmembrane transporter activity"/>
    <property type="evidence" value="ECO:0007669"/>
    <property type="project" value="InterPro"/>
</dbReference>
<feature type="transmembrane region" description="Helical" evidence="8">
    <location>
        <begin position="409"/>
        <end position="427"/>
    </location>
</feature>
<dbReference type="AlphaFoldDB" id="A0A316V2D3"/>
<feature type="transmembrane region" description="Helical" evidence="8">
    <location>
        <begin position="204"/>
        <end position="226"/>
    </location>
</feature>
<feature type="domain" description="Major facilitator superfamily (MFS) profile" evidence="9">
    <location>
        <begin position="81"/>
        <end position="572"/>
    </location>
</feature>
<name>A0A316V2D3_9BASI</name>
<evidence type="ECO:0000256" key="8">
    <source>
        <dbReference type="SAM" id="Phobius"/>
    </source>
</evidence>
<feature type="compositionally biased region" description="Gly residues" evidence="7">
    <location>
        <begin position="24"/>
        <end position="36"/>
    </location>
</feature>
<evidence type="ECO:0000256" key="4">
    <source>
        <dbReference type="ARBA" id="ARBA00022692"/>
    </source>
</evidence>
<feature type="transmembrane region" description="Helical" evidence="8">
    <location>
        <begin position="77"/>
        <end position="94"/>
    </location>
</feature>
<feature type="transmembrane region" description="Helical" evidence="8">
    <location>
        <begin position="275"/>
        <end position="296"/>
    </location>
</feature>
<dbReference type="InterPro" id="IPR036259">
    <property type="entry name" value="MFS_trans_sf"/>
</dbReference>
<sequence length="613" mass="65089">MAALQHQQHADVETPATEKPTEGGASGGGGGGGGGVESQDGSANTHHVSGATTPTIVADNDPVRGFNAQTNYLPRRNIIIVFLALAIVILTVLMDQTTLAVSAPIIGSDLNAGSRTSFISDSYFITATAFQLIYGRVSDFTGRKPLLLLLLAIFFIGSLGSSLSPEIISLVVFRAFTGIAGGGVITVSQIIISDVVSLRERGKYQGVLGAVVLVGNGLGPIVGAVLAQKATWRDQYRIMLPLSAVAGAIAWRFLPLKKVEGDWKRKVRAIDWTGAALSLVATLLVVLGLSWVGAYTWVSTHVLVPLCIGVVVAAVFVLWQWKGCTEDRPPLMPLSMYKNSIVVGASITQTINGWILYSQLFYLPQFYQLAYAYTPIPAAALTIPLLCIQAFSSTVSGFIVSRTGRYREVLLAGWIFWAVGLGLISTLNETSGKGKQIGFAILTGAGSGATLQVGLVALQGAVPRKQMAVVTATRNFQRNLGGALGLAIGASIISTTAKHDLKPLGWTSAMIKSALDNPAQISSSASANRIDPARIEQLRRAYVRGFHILFDLFAALAAVAFFATLFLLRHKSVDRDDDKQLKEDAKAAIRQAKEKDKGTSDPPASAAVRAKDT</sequence>
<feature type="transmembrane region" description="Helical" evidence="8">
    <location>
        <begin position="302"/>
        <end position="319"/>
    </location>
</feature>
<feature type="transmembrane region" description="Helical" evidence="8">
    <location>
        <begin position="171"/>
        <end position="192"/>
    </location>
</feature>
<dbReference type="FunFam" id="1.20.1720.10:FF:000013">
    <property type="entry name" value="Related to multidrug resistance proteins"/>
    <property type="match status" value="1"/>
</dbReference>
<feature type="region of interest" description="Disordered" evidence="7">
    <location>
        <begin position="1"/>
        <end position="56"/>
    </location>
</feature>
<organism evidence="10 11">
    <name type="scientific">Jaminaea rosea</name>
    <dbReference type="NCBI Taxonomy" id="1569628"/>
    <lineage>
        <taxon>Eukaryota</taxon>
        <taxon>Fungi</taxon>
        <taxon>Dikarya</taxon>
        <taxon>Basidiomycota</taxon>
        <taxon>Ustilaginomycotina</taxon>
        <taxon>Exobasidiomycetes</taxon>
        <taxon>Microstromatales</taxon>
        <taxon>Microstromatales incertae sedis</taxon>
        <taxon>Jaminaea</taxon>
    </lineage>
</organism>
<dbReference type="PROSITE" id="PS50850">
    <property type="entry name" value="MFS"/>
    <property type="match status" value="1"/>
</dbReference>
<evidence type="ECO:0000313" key="11">
    <source>
        <dbReference type="Proteomes" id="UP000245884"/>
    </source>
</evidence>
<dbReference type="RefSeq" id="XP_025364197.1">
    <property type="nucleotide sequence ID" value="XM_025505472.1"/>
</dbReference>
<dbReference type="Gene3D" id="1.20.1250.20">
    <property type="entry name" value="MFS general substrate transporter like domains"/>
    <property type="match status" value="1"/>
</dbReference>
<dbReference type="InterPro" id="IPR020846">
    <property type="entry name" value="MFS_dom"/>
</dbReference>
<dbReference type="SUPFAM" id="SSF103473">
    <property type="entry name" value="MFS general substrate transporter"/>
    <property type="match status" value="1"/>
</dbReference>
<evidence type="ECO:0000256" key="3">
    <source>
        <dbReference type="ARBA" id="ARBA00022448"/>
    </source>
</evidence>
<feature type="transmembrane region" description="Helical" evidence="8">
    <location>
        <begin position="238"/>
        <end position="254"/>
    </location>
</feature>
<dbReference type="EMBL" id="KZ819663">
    <property type="protein sequence ID" value="PWN29585.1"/>
    <property type="molecule type" value="Genomic_DNA"/>
</dbReference>
<feature type="compositionally biased region" description="Polar residues" evidence="7">
    <location>
        <begin position="39"/>
        <end position="55"/>
    </location>
</feature>
<dbReference type="Gene3D" id="1.20.1720.10">
    <property type="entry name" value="Multidrug resistance protein D"/>
    <property type="match status" value="1"/>
</dbReference>
<evidence type="ECO:0000259" key="9">
    <source>
        <dbReference type="PROSITE" id="PS50850"/>
    </source>
</evidence>
<keyword evidence="4 8" id="KW-0812">Transmembrane</keyword>
<evidence type="ECO:0000256" key="5">
    <source>
        <dbReference type="ARBA" id="ARBA00022989"/>
    </source>
</evidence>
<comment type="similarity">
    <text evidence="2">Belongs to the major facilitator superfamily.</text>
</comment>
<dbReference type="STRING" id="1569628.A0A316V2D3"/>
<gene>
    <name evidence="10" type="ORF">BDZ90DRAFT_230446</name>
</gene>
<keyword evidence="11" id="KW-1185">Reference proteome</keyword>
<keyword evidence="5 8" id="KW-1133">Transmembrane helix</keyword>
<dbReference type="GO" id="GO:0005886">
    <property type="term" value="C:plasma membrane"/>
    <property type="evidence" value="ECO:0007669"/>
    <property type="project" value="TreeGrafter"/>
</dbReference>
<dbReference type="InterPro" id="IPR011701">
    <property type="entry name" value="MFS"/>
</dbReference>
<feature type="region of interest" description="Disordered" evidence="7">
    <location>
        <begin position="575"/>
        <end position="613"/>
    </location>
</feature>
<dbReference type="PANTHER" id="PTHR23501">
    <property type="entry name" value="MAJOR FACILITATOR SUPERFAMILY"/>
    <property type="match status" value="1"/>
</dbReference>
<evidence type="ECO:0000256" key="1">
    <source>
        <dbReference type="ARBA" id="ARBA00004127"/>
    </source>
</evidence>